<dbReference type="KEGG" id="cne:CNI04390"/>
<evidence type="ECO:0000313" key="2">
    <source>
        <dbReference type="EMBL" id="AAW45283.2"/>
    </source>
</evidence>
<dbReference type="InParanoid" id="Q5KAZ0"/>
<evidence type="ECO:0000313" key="3">
    <source>
        <dbReference type="Proteomes" id="UP000002149"/>
    </source>
</evidence>
<proteinExistence type="predicted"/>
<dbReference type="Proteomes" id="UP000002149">
    <property type="component" value="Chromosome 9"/>
</dbReference>
<name>Q5KAZ0_CRYD1</name>
<gene>
    <name evidence="2" type="ordered locus">CNI04390</name>
</gene>
<dbReference type="RefSeq" id="XP_024513437.1">
    <property type="nucleotide sequence ID" value="XM_024657906.1"/>
</dbReference>
<reference evidence="2 3" key="1">
    <citation type="journal article" date="2005" name="Science">
        <title>The genome of the basidiomycetous yeast and human pathogen Cryptococcus neoformans.</title>
        <authorList>
            <person name="Loftus B.J."/>
            <person name="Fung E."/>
            <person name="Roncaglia P."/>
            <person name="Rowley D."/>
            <person name="Amedeo P."/>
            <person name="Bruno D."/>
            <person name="Vamathevan J."/>
            <person name="Miranda M."/>
            <person name="Anderson I.J."/>
            <person name="Fraser J.A."/>
            <person name="Allen J.E."/>
            <person name="Bosdet I.E."/>
            <person name="Brent M.R."/>
            <person name="Chiu R."/>
            <person name="Doering T.L."/>
            <person name="Donlin M.J."/>
            <person name="D'Souza C.A."/>
            <person name="Fox D.S."/>
            <person name="Grinberg V."/>
            <person name="Fu J."/>
            <person name="Fukushima M."/>
            <person name="Haas B.J."/>
            <person name="Huang J.C."/>
            <person name="Janbon G."/>
            <person name="Jones S.J."/>
            <person name="Koo H.L."/>
            <person name="Krzywinski M.I."/>
            <person name="Kwon-Chung J.K."/>
            <person name="Lengeler K.B."/>
            <person name="Maiti R."/>
            <person name="Marra M.A."/>
            <person name="Marra R.E."/>
            <person name="Mathewson C.A."/>
            <person name="Mitchell T.G."/>
            <person name="Pertea M."/>
            <person name="Riggs F.R."/>
            <person name="Salzberg S.L."/>
            <person name="Schein J.E."/>
            <person name="Shvartsbeyn A."/>
            <person name="Shin H."/>
            <person name="Shumway M."/>
            <person name="Specht C.A."/>
            <person name="Suh B.B."/>
            <person name="Tenney A."/>
            <person name="Utterback T.R."/>
            <person name="Wickes B.L."/>
            <person name="Wortman J.R."/>
            <person name="Wye N.H."/>
            <person name="Kronstad J.W."/>
            <person name="Lodge J.K."/>
            <person name="Heitman J."/>
            <person name="Davis R.W."/>
            <person name="Fraser C.M."/>
            <person name="Hyman R.W."/>
        </authorList>
    </citation>
    <scope>NUCLEOTIDE SEQUENCE [LARGE SCALE GENOMIC DNA]</scope>
    <source>
        <strain evidence="3">JEC21 / ATCC MYA-565</strain>
    </source>
</reference>
<sequence length="240" mass="26709">MSRSYSCLLTLPSRYLIVVVRLLVPFFAALTVLFLILPGVSGNKTGFYWVNIEYEGNEGTWEVGALGSCQYGTECSSAGQTSPPYWGSIHSLLTFHIASAAIFFLTSCFASALSHFPSAPFTMKYGPFASIFGPLFPCIVMISDIMVVHRLKSEGDVKVVEVVDSYWLGTVGFVMSVLWFLAVQYDGYLRRLEAGDNEEVKEVKDEENNIVTRLAHASYSWWPWSSETGQETTMTRNGRG</sequence>
<dbReference type="GeneID" id="3259566"/>
<keyword evidence="1" id="KW-0472">Membrane</keyword>
<evidence type="ECO:0000256" key="1">
    <source>
        <dbReference type="SAM" id="Phobius"/>
    </source>
</evidence>
<accession>Q55ML5</accession>
<accession>Q5KAZ0</accession>
<feature type="transmembrane region" description="Helical" evidence="1">
    <location>
        <begin position="93"/>
        <end position="113"/>
    </location>
</feature>
<feature type="transmembrane region" description="Helical" evidence="1">
    <location>
        <begin position="15"/>
        <end position="37"/>
    </location>
</feature>
<keyword evidence="1" id="KW-0812">Transmembrane</keyword>
<feature type="transmembrane region" description="Helical" evidence="1">
    <location>
        <begin position="166"/>
        <end position="183"/>
    </location>
</feature>
<dbReference type="EMBL" id="AE017349">
    <property type="protein sequence ID" value="AAW45283.2"/>
    <property type="molecule type" value="Genomic_DNA"/>
</dbReference>
<dbReference type="VEuPathDB" id="FungiDB:CNI04390"/>
<keyword evidence="1" id="KW-1133">Transmembrane helix</keyword>
<organism evidence="2 3">
    <name type="scientific">Cryptococcus deneoformans (strain JEC21 / ATCC MYA-565)</name>
    <name type="common">Cryptococcus neoformans var. neoformans serotype D</name>
    <dbReference type="NCBI Taxonomy" id="214684"/>
    <lineage>
        <taxon>Eukaryota</taxon>
        <taxon>Fungi</taxon>
        <taxon>Dikarya</taxon>
        <taxon>Basidiomycota</taxon>
        <taxon>Agaricomycotina</taxon>
        <taxon>Tremellomycetes</taxon>
        <taxon>Tremellales</taxon>
        <taxon>Cryptococcaceae</taxon>
        <taxon>Cryptococcus</taxon>
        <taxon>Cryptococcus neoformans species complex</taxon>
    </lineage>
</organism>
<dbReference type="PaxDb" id="214684-Q5KAZ0"/>
<keyword evidence="3" id="KW-1185">Reference proteome</keyword>
<feature type="transmembrane region" description="Helical" evidence="1">
    <location>
        <begin position="125"/>
        <end position="146"/>
    </location>
</feature>
<dbReference type="HOGENOM" id="CLU_128306_0_0_1"/>
<protein>
    <submittedName>
        <fullName evidence="2">Uncharacterized protein</fullName>
    </submittedName>
</protein>
<dbReference type="OrthoDB" id="2575734at2759"/>
<dbReference type="AlphaFoldDB" id="Q5KAZ0"/>